<dbReference type="Pfam" id="PF13860">
    <property type="entry name" value="FlgD_ig"/>
    <property type="match status" value="1"/>
</dbReference>
<dbReference type="InterPro" id="IPR036852">
    <property type="entry name" value="Peptidase_S8/S53_dom_sf"/>
</dbReference>
<dbReference type="PRINTS" id="PR00723">
    <property type="entry name" value="SUBTILISIN"/>
</dbReference>
<comment type="caution">
    <text evidence="10">The sequence shown here is derived from an EMBL/GenBank/DDBJ whole genome shotgun (WGS) entry which is preliminary data.</text>
</comment>
<dbReference type="PROSITE" id="PS51892">
    <property type="entry name" value="SUBTILASE"/>
    <property type="match status" value="1"/>
</dbReference>
<evidence type="ECO:0000256" key="2">
    <source>
        <dbReference type="ARBA" id="ARBA00022670"/>
    </source>
</evidence>
<dbReference type="Gene3D" id="2.60.40.4070">
    <property type="match status" value="1"/>
</dbReference>
<protein>
    <submittedName>
        <fullName evidence="10">T9SS type A sorting domain-containing protein</fullName>
    </submittedName>
</protein>
<dbReference type="EMBL" id="VBOX01000009">
    <property type="protein sequence ID" value="TMQ66414.1"/>
    <property type="molecule type" value="Genomic_DNA"/>
</dbReference>
<evidence type="ECO:0000256" key="3">
    <source>
        <dbReference type="ARBA" id="ARBA00022801"/>
    </source>
</evidence>
<evidence type="ECO:0000259" key="9">
    <source>
        <dbReference type="Pfam" id="PF13860"/>
    </source>
</evidence>
<dbReference type="InterPro" id="IPR051048">
    <property type="entry name" value="Peptidase_S8/S53_subtilisin"/>
</dbReference>
<evidence type="ECO:0000256" key="7">
    <source>
        <dbReference type="SAM" id="MobiDB-lite"/>
    </source>
</evidence>
<dbReference type="Proteomes" id="UP000317366">
    <property type="component" value="Unassembled WGS sequence"/>
</dbReference>
<dbReference type="InterPro" id="IPR000209">
    <property type="entry name" value="Peptidase_S8/S53_dom"/>
</dbReference>
<keyword evidence="4 5" id="KW-0720">Serine protease</keyword>
<feature type="domain" description="Peptidase S8/S53" evidence="8">
    <location>
        <begin position="262"/>
        <end position="548"/>
    </location>
</feature>
<dbReference type="CDD" id="cd07473">
    <property type="entry name" value="Peptidases_S8_Subtilisin_like"/>
    <property type="match status" value="1"/>
</dbReference>
<dbReference type="PROSITE" id="PS00138">
    <property type="entry name" value="SUBTILASE_SER"/>
    <property type="match status" value="1"/>
</dbReference>
<dbReference type="Pfam" id="PF00082">
    <property type="entry name" value="Peptidase_S8"/>
    <property type="match status" value="1"/>
</dbReference>
<dbReference type="InterPro" id="IPR025965">
    <property type="entry name" value="FlgD/Vpr_Ig-like"/>
</dbReference>
<gene>
    <name evidence="10" type="ORF">E6K77_01460</name>
</gene>
<comment type="similarity">
    <text evidence="1 5 6">Belongs to the peptidase S8 family.</text>
</comment>
<feature type="region of interest" description="Disordered" evidence="7">
    <location>
        <begin position="34"/>
        <end position="56"/>
    </location>
</feature>
<evidence type="ECO:0000313" key="11">
    <source>
        <dbReference type="Proteomes" id="UP000317366"/>
    </source>
</evidence>
<feature type="region of interest" description="Disordered" evidence="7">
    <location>
        <begin position="104"/>
        <end position="125"/>
    </location>
</feature>
<feature type="domain" description="FlgD/Vpr Ig-like" evidence="9">
    <location>
        <begin position="607"/>
        <end position="650"/>
    </location>
</feature>
<organism evidence="10 11">
    <name type="scientific">Eiseniibacteriota bacterium</name>
    <dbReference type="NCBI Taxonomy" id="2212470"/>
    <lineage>
        <taxon>Bacteria</taxon>
        <taxon>Candidatus Eiseniibacteriota</taxon>
    </lineage>
</organism>
<accession>A0A538TS23</accession>
<sequence length="670" mass="71246">MVGERTCSALGSRRPRAFRYKTISLWKFGRPRWRSCESGSKRRAPRSHPRTAAGCRPETYRGPAVVQRISKSFRPALPILAFTLLIAPMSFAAARDPLPIGASITVPPRMPSPGGRASRVGPRRTHRNLPFAPGEVVVIADEGVLGVSPGGALLSHDGRAAGVLAGLGLDRSRLLGPTPGRGAARRERIWLLTSARPGFDPVGAARTLQATGAFRAASPNYSFDLLLTQPNDPYLFYQWYVDDGGFADVGLPYAWDVERGDTSVVIAIMDTGVDTSHPDLASRIWHNPGEIPGNGIDDDHNGLVDDFEGWDFGSGDNDPKPEYTPDASGIDVGFHGTMCAGIAAAATDNGDGIAGAGWNSRIMPLKVSRPDSGLTSSAIAAAFAYAVDERASVISMSFGGPGDLGVPEFFQALVDMATYSGALCVAAAGNDSDSVRVYPAACNNVLAVAATDFDNTRAFFSNWGPWVDVAAPGSSMWSTICQNYTFTDLDQLIYIFFFGWDGVNPYMYGDGTSFACPLTAGVCALVRARYPYLTPQMVAQQLIDTGDALAFDHPIGVKVNAFRAVTAAPTAVAEDGRVPRLLLAAAPNPVIEGAAIRFAVPMEGWTRLVLYDVAGRRVCTLTEGTLAAGPHVVNWDGLNDKGAKLPSAVYFARLESPGAVVTTKIVLMGR</sequence>
<keyword evidence="2 5" id="KW-0645">Protease</keyword>
<dbReference type="GO" id="GO:0004252">
    <property type="term" value="F:serine-type endopeptidase activity"/>
    <property type="evidence" value="ECO:0007669"/>
    <property type="project" value="UniProtKB-UniRule"/>
</dbReference>
<evidence type="ECO:0000256" key="4">
    <source>
        <dbReference type="ARBA" id="ARBA00022825"/>
    </source>
</evidence>
<keyword evidence="3 5" id="KW-0378">Hydrolase</keyword>
<dbReference type="InterPro" id="IPR026444">
    <property type="entry name" value="Secre_tail"/>
</dbReference>
<dbReference type="GO" id="GO:0006508">
    <property type="term" value="P:proteolysis"/>
    <property type="evidence" value="ECO:0007669"/>
    <property type="project" value="UniProtKB-KW"/>
</dbReference>
<feature type="active site" description="Charge relay system" evidence="5">
    <location>
        <position position="270"/>
    </location>
</feature>
<dbReference type="PROSITE" id="PS00136">
    <property type="entry name" value="SUBTILASE_ASP"/>
    <property type="match status" value="1"/>
</dbReference>
<feature type="active site" description="Charge relay system" evidence="5">
    <location>
        <position position="513"/>
    </location>
</feature>
<evidence type="ECO:0000256" key="6">
    <source>
        <dbReference type="RuleBase" id="RU003355"/>
    </source>
</evidence>
<feature type="active site" description="Charge relay system" evidence="5">
    <location>
        <position position="335"/>
    </location>
</feature>
<dbReference type="Gene3D" id="3.40.50.200">
    <property type="entry name" value="Peptidase S8/S53 domain"/>
    <property type="match status" value="1"/>
</dbReference>
<dbReference type="AlphaFoldDB" id="A0A538TS23"/>
<dbReference type="PANTHER" id="PTHR43399">
    <property type="entry name" value="SUBTILISIN-RELATED"/>
    <property type="match status" value="1"/>
</dbReference>
<dbReference type="NCBIfam" id="TIGR04183">
    <property type="entry name" value="Por_Secre_tail"/>
    <property type="match status" value="1"/>
</dbReference>
<dbReference type="InterPro" id="IPR015500">
    <property type="entry name" value="Peptidase_S8_subtilisin-rel"/>
</dbReference>
<evidence type="ECO:0000256" key="5">
    <source>
        <dbReference type="PROSITE-ProRule" id="PRU01240"/>
    </source>
</evidence>
<reference evidence="10 11" key="1">
    <citation type="journal article" date="2019" name="Nat. Microbiol.">
        <title>Mediterranean grassland soil C-N compound turnover is dependent on rainfall and depth, and is mediated by genomically divergent microorganisms.</title>
        <authorList>
            <person name="Diamond S."/>
            <person name="Andeer P.F."/>
            <person name="Li Z."/>
            <person name="Crits-Christoph A."/>
            <person name="Burstein D."/>
            <person name="Anantharaman K."/>
            <person name="Lane K.R."/>
            <person name="Thomas B.C."/>
            <person name="Pan C."/>
            <person name="Northen T.R."/>
            <person name="Banfield J.F."/>
        </authorList>
    </citation>
    <scope>NUCLEOTIDE SEQUENCE [LARGE SCALE GENOMIC DNA]</scope>
    <source>
        <strain evidence="10">WS_7</strain>
    </source>
</reference>
<evidence type="ECO:0000313" key="10">
    <source>
        <dbReference type="EMBL" id="TMQ66414.1"/>
    </source>
</evidence>
<evidence type="ECO:0000259" key="8">
    <source>
        <dbReference type="Pfam" id="PF00082"/>
    </source>
</evidence>
<dbReference type="InterPro" id="IPR034204">
    <property type="entry name" value="PfSUB1-like_cat_dom"/>
</dbReference>
<dbReference type="PANTHER" id="PTHR43399:SF4">
    <property type="entry name" value="CELL WALL-ASSOCIATED PROTEASE"/>
    <property type="match status" value="1"/>
</dbReference>
<dbReference type="PROSITE" id="PS00137">
    <property type="entry name" value="SUBTILASE_HIS"/>
    <property type="match status" value="1"/>
</dbReference>
<dbReference type="InterPro" id="IPR023828">
    <property type="entry name" value="Peptidase_S8_Ser-AS"/>
</dbReference>
<dbReference type="InterPro" id="IPR023827">
    <property type="entry name" value="Peptidase_S8_Asp-AS"/>
</dbReference>
<dbReference type="InterPro" id="IPR022398">
    <property type="entry name" value="Peptidase_S8_His-AS"/>
</dbReference>
<name>A0A538TS23_UNCEI</name>
<evidence type="ECO:0000256" key="1">
    <source>
        <dbReference type="ARBA" id="ARBA00011073"/>
    </source>
</evidence>
<proteinExistence type="inferred from homology"/>
<dbReference type="SUPFAM" id="SSF52743">
    <property type="entry name" value="Subtilisin-like"/>
    <property type="match status" value="1"/>
</dbReference>